<protein>
    <submittedName>
        <fullName evidence="2">Uncharacterized protein</fullName>
    </submittedName>
</protein>
<accession>A0A4R2JLY2</accession>
<feature type="transmembrane region" description="Helical" evidence="1">
    <location>
        <begin position="52"/>
        <end position="71"/>
    </location>
</feature>
<evidence type="ECO:0000313" key="3">
    <source>
        <dbReference type="Proteomes" id="UP000295680"/>
    </source>
</evidence>
<feature type="transmembrane region" description="Helical" evidence="1">
    <location>
        <begin position="77"/>
        <end position="95"/>
    </location>
</feature>
<gene>
    <name evidence="2" type="ORF">EV192_104730</name>
</gene>
<dbReference type="Proteomes" id="UP000295680">
    <property type="component" value="Unassembled WGS sequence"/>
</dbReference>
<evidence type="ECO:0000313" key="2">
    <source>
        <dbReference type="EMBL" id="TCO59887.1"/>
    </source>
</evidence>
<dbReference type="InterPro" id="IPR046492">
    <property type="entry name" value="DUF6585"/>
</dbReference>
<dbReference type="AlphaFoldDB" id="A0A4R2JLY2"/>
<keyword evidence="1" id="KW-1133">Transmembrane helix</keyword>
<dbReference type="Pfam" id="PF20226">
    <property type="entry name" value="DUF6585"/>
    <property type="match status" value="1"/>
</dbReference>
<dbReference type="EMBL" id="SLWS01000004">
    <property type="protein sequence ID" value="TCO59887.1"/>
    <property type="molecule type" value="Genomic_DNA"/>
</dbReference>
<sequence length="284" mass="30741">MPQWRADQLSPPSPAVTEKAADFRLGGFVRTHLANHNALWKDSKRDAAQGRLLGCLGALLGVVPTLFAIGAFVNGRVAVGLLLVIPLAVVIGVAVSRNRQRSQQGPRPYEVVYEFEHGFACPSPDGAFAFRWDAITSIHQAVTRHFYNGAYTGTSHVYTIATGDGGKIVVSGRSLDQGRKQSEFSMATVLMDQVSERMLTAAAATVNAGKEVRFDELAIGVGGIAHATDSVPWSRVTGLTAKNGTVIIQVDGRNWWTRQVQLVPNFPVFWALSQQLSATSKNER</sequence>
<evidence type="ECO:0000256" key="1">
    <source>
        <dbReference type="SAM" id="Phobius"/>
    </source>
</evidence>
<keyword evidence="3" id="KW-1185">Reference proteome</keyword>
<organism evidence="2 3">
    <name type="scientific">Actinocrispum wychmicini</name>
    <dbReference type="NCBI Taxonomy" id="1213861"/>
    <lineage>
        <taxon>Bacteria</taxon>
        <taxon>Bacillati</taxon>
        <taxon>Actinomycetota</taxon>
        <taxon>Actinomycetes</taxon>
        <taxon>Pseudonocardiales</taxon>
        <taxon>Pseudonocardiaceae</taxon>
        <taxon>Actinocrispum</taxon>
    </lineage>
</organism>
<name>A0A4R2JLY2_9PSEU</name>
<comment type="caution">
    <text evidence="2">The sequence shown here is derived from an EMBL/GenBank/DDBJ whole genome shotgun (WGS) entry which is preliminary data.</text>
</comment>
<proteinExistence type="predicted"/>
<keyword evidence="1" id="KW-0472">Membrane</keyword>
<reference evidence="2 3" key="1">
    <citation type="submission" date="2019-03" db="EMBL/GenBank/DDBJ databases">
        <title>Genomic Encyclopedia of Type Strains, Phase IV (KMG-IV): sequencing the most valuable type-strain genomes for metagenomic binning, comparative biology and taxonomic classification.</title>
        <authorList>
            <person name="Goeker M."/>
        </authorList>
    </citation>
    <scope>NUCLEOTIDE SEQUENCE [LARGE SCALE GENOMIC DNA]</scope>
    <source>
        <strain evidence="2 3">DSM 45934</strain>
    </source>
</reference>
<keyword evidence="1" id="KW-0812">Transmembrane</keyword>